<dbReference type="Pfam" id="PF24677">
    <property type="entry name" value="DUF7657"/>
    <property type="match status" value="1"/>
</dbReference>
<dbReference type="Pfam" id="PF24672">
    <property type="entry name" value="DUF7654"/>
    <property type="match status" value="1"/>
</dbReference>
<dbReference type="RefSeq" id="WP_146912831.1">
    <property type="nucleotide sequence ID" value="NZ_CP042344.1"/>
</dbReference>
<evidence type="ECO:0000256" key="1">
    <source>
        <dbReference type="SAM" id="Phobius"/>
    </source>
</evidence>
<sequence>MDWDPVQRTLAVVGWAGTAQPQAFITSLRVLLDGQSIYHGPRWQHEERDDVVRATGRPDWRGSGYRIIAPVPASLACSDCTVRVIARTGDGHAIELAAGPSLKGPSIAPAALRGWHAWLLLALLALPLVTLACRRCSPLALAGATAVAFVALVASGTTGSSLPLLLQGAAVVQGDAPVWLGQARPIRSDEWEVITPMALAQQAHEPRFPVVNHNLGAGGQNMLVIGMTGVPVAHVSALARPATWGFFMLPLPQALAWYGWLPFFACFAALWWLIGRIASIGWRPAAALAAALSWSAYAMAFSGWPAYLLFFGVAGLSCAMHALRTERMWAGALSGAGLGLAVAGYVLVLYPAWQVSLGYLLAAVAVGWAWQARGTLRRGGAQALALLMAVLIAVGLLGAWWHDAAATVHAIEATVYPGQRAANVGGDIDPWYLIKGLLSVSTMYQTPPLMDASDAGSNLWLFIPLAVLLAWRLITRRAVGALGLAVALYLLAAFIYMVFGIPEPLARASLWGRVLTYRMDLALGLAQVLLLAILWERAAPPPRPVAAAALMLALVAALWSWRQLPVPLAGALSPAAVALSTLVWALLAWWLTRGEFARATALFTVWTLAIALPFQPLVGAPQALTLAPALAAHLPPGSRVAVLGDRRWSLLLPATGTAVVNAVHYAPPAMLWRRLDPDDRQQAVHNRYQRLLLRLQTLTPDAPPYEMTSPRLDEVVLTLDPARFDFRLLQASHVLAAPQDTPALQANPALREETRGAQWVLWALH</sequence>
<evidence type="ECO:0000259" key="2">
    <source>
        <dbReference type="Pfam" id="PF24672"/>
    </source>
</evidence>
<feature type="transmembrane region" description="Helical" evidence="1">
    <location>
        <begin position="457"/>
        <end position="474"/>
    </location>
</feature>
<dbReference type="InterPro" id="IPR056071">
    <property type="entry name" value="DUF7654"/>
</dbReference>
<accession>A0A5B8RUE6</accession>
<dbReference type="Proteomes" id="UP000321199">
    <property type="component" value="Chromosome"/>
</dbReference>
<keyword evidence="1" id="KW-0812">Transmembrane</keyword>
<evidence type="ECO:0000259" key="3">
    <source>
        <dbReference type="Pfam" id="PF24677"/>
    </source>
</evidence>
<feature type="transmembrane region" description="Helical" evidence="1">
    <location>
        <begin position="545"/>
        <end position="562"/>
    </location>
</feature>
<feature type="transmembrane region" description="Helical" evidence="1">
    <location>
        <begin position="481"/>
        <end position="501"/>
    </location>
</feature>
<feature type="transmembrane region" description="Helical" evidence="1">
    <location>
        <begin position="383"/>
        <end position="401"/>
    </location>
</feature>
<keyword evidence="1" id="KW-1133">Transmembrane helix</keyword>
<reference evidence="4 5" key="1">
    <citation type="submission" date="2019-07" db="EMBL/GenBank/DDBJ databases">
        <title>Complete genome sequence of Comamonas sp. NLF 7-7 isolated from livestock.</title>
        <authorList>
            <person name="Kim D.H."/>
            <person name="Kim J.G."/>
        </authorList>
    </citation>
    <scope>NUCLEOTIDE SEQUENCE [LARGE SCALE GENOMIC DNA]</scope>
    <source>
        <strain evidence="4 5">NLF 7-7</strain>
    </source>
</reference>
<evidence type="ECO:0000313" key="4">
    <source>
        <dbReference type="EMBL" id="QEA13239.1"/>
    </source>
</evidence>
<proteinExistence type="predicted"/>
<feature type="transmembrane region" description="Helical" evidence="1">
    <location>
        <begin position="255"/>
        <end position="274"/>
    </location>
</feature>
<dbReference type="EMBL" id="CP042344">
    <property type="protein sequence ID" value="QEA13239.1"/>
    <property type="molecule type" value="Genomic_DNA"/>
</dbReference>
<feature type="transmembrane region" description="Helical" evidence="1">
    <location>
        <begin position="330"/>
        <end position="347"/>
    </location>
</feature>
<feature type="transmembrane region" description="Helical" evidence="1">
    <location>
        <begin position="139"/>
        <end position="157"/>
    </location>
</feature>
<feature type="transmembrane region" description="Helical" evidence="1">
    <location>
        <begin position="599"/>
        <end position="618"/>
    </location>
</feature>
<name>A0A5B8RUE6_9BURK</name>
<feature type="domain" description="DUF7654" evidence="2">
    <location>
        <begin position="636"/>
        <end position="750"/>
    </location>
</feature>
<dbReference type="KEGG" id="cof:FOZ74_09475"/>
<feature type="transmembrane region" description="Helical" evidence="1">
    <location>
        <begin position="521"/>
        <end position="538"/>
    </location>
</feature>
<keyword evidence="5" id="KW-1185">Reference proteome</keyword>
<evidence type="ECO:0000313" key="5">
    <source>
        <dbReference type="Proteomes" id="UP000321199"/>
    </source>
</evidence>
<protein>
    <submittedName>
        <fullName evidence="4">Uncharacterized protein</fullName>
    </submittedName>
</protein>
<dbReference type="AlphaFoldDB" id="A0A5B8RUE6"/>
<dbReference type="OrthoDB" id="6053736at2"/>
<gene>
    <name evidence="4" type="ORF">FOZ74_09475</name>
</gene>
<feature type="domain" description="DUF7657" evidence="3">
    <location>
        <begin position="144"/>
        <end position="534"/>
    </location>
</feature>
<feature type="transmembrane region" description="Helical" evidence="1">
    <location>
        <begin position="568"/>
        <end position="592"/>
    </location>
</feature>
<feature type="transmembrane region" description="Helical" evidence="1">
    <location>
        <begin position="353"/>
        <end position="371"/>
    </location>
</feature>
<organism evidence="4 5">
    <name type="scientific">Comamonas flocculans</name>
    <dbReference type="NCBI Taxonomy" id="2597701"/>
    <lineage>
        <taxon>Bacteria</taxon>
        <taxon>Pseudomonadati</taxon>
        <taxon>Pseudomonadota</taxon>
        <taxon>Betaproteobacteria</taxon>
        <taxon>Burkholderiales</taxon>
        <taxon>Comamonadaceae</taxon>
        <taxon>Comamonas</taxon>
    </lineage>
</organism>
<feature type="transmembrane region" description="Helical" evidence="1">
    <location>
        <begin position="115"/>
        <end position="132"/>
    </location>
</feature>
<dbReference type="InterPro" id="IPR056074">
    <property type="entry name" value="DUF7657"/>
</dbReference>
<keyword evidence="1" id="KW-0472">Membrane</keyword>